<protein>
    <submittedName>
        <fullName evidence="1">Uncharacterized protein</fullName>
    </submittedName>
</protein>
<accession>A0A437C0M5</accession>
<dbReference type="EMBL" id="CM012460">
    <property type="protein sequence ID" value="RVE56140.1"/>
    <property type="molecule type" value="Genomic_DNA"/>
</dbReference>
<gene>
    <name evidence="1" type="ORF">OJAV_G00233250</name>
</gene>
<dbReference type="AlphaFoldDB" id="A0A437C0M5"/>
<keyword evidence="2" id="KW-1185">Reference proteome</keyword>
<reference evidence="1 2" key="2">
    <citation type="submission" date="2019-01" db="EMBL/GenBank/DDBJ databases">
        <title>A chromosome length genome reference of the Java medaka (oryzias javanicus).</title>
        <authorList>
            <person name="Herpin A."/>
            <person name="Takehana Y."/>
            <person name="Naruse K."/>
            <person name="Ansai S."/>
            <person name="Kawaguchi M."/>
        </authorList>
    </citation>
    <scope>NUCLEOTIDE SEQUENCE [LARGE SCALE GENOMIC DNA]</scope>
    <source>
        <strain evidence="1">RS831</strain>
        <tissue evidence="1">Whole body</tissue>
    </source>
</reference>
<proteinExistence type="predicted"/>
<name>A0A437C0M5_ORYJA</name>
<reference evidence="1 2" key="1">
    <citation type="submission" date="2018-11" db="EMBL/GenBank/DDBJ databases">
        <authorList>
            <person name="Lopez-Roques C."/>
            <person name="Donnadieu C."/>
            <person name="Bouchez O."/>
            <person name="Klopp C."/>
            <person name="Cabau C."/>
            <person name="Zahm M."/>
        </authorList>
    </citation>
    <scope>NUCLEOTIDE SEQUENCE [LARGE SCALE GENOMIC DNA]</scope>
    <source>
        <strain evidence="1">RS831</strain>
        <tissue evidence="1">Whole body</tissue>
    </source>
</reference>
<dbReference type="PROSITE" id="PS51257">
    <property type="entry name" value="PROKAR_LIPOPROTEIN"/>
    <property type="match status" value="1"/>
</dbReference>
<sequence>MHFLKRPYTFLGSCQARTWVKSQLTHSGSFTSCPASTVDHNSNSQNFTFGSENCSIYDVPAINPPH</sequence>
<organism evidence="1 2">
    <name type="scientific">Oryzias javanicus</name>
    <name type="common">Javanese ricefish</name>
    <name type="synonym">Aplocheilus javanicus</name>
    <dbReference type="NCBI Taxonomy" id="123683"/>
    <lineage>
        <taxon>Eukaryota</taxon>
        <taxon>Metazoa</taxon>
        <taxon>Chordata</taxon>
        <taxon>Craniata</taxon>
        <taxon>Vertebrata</taxon>
        <taxon>Euteleostomi</taxon>
        <taxon>Actinopterygii</taxon>
        <taxon>Neopterygii</taxon>
        <taxon>Teleostei</taxon>
        <taxon>Neoteleostei</taxon>
        <taxon>Acanthomorphata</taxon>
        <taxon>Ovalentaria</taxon>
        <taxon>Atherinomorphae</taxon>
        <taxon>Beloniformes</taxon>
        <taxon>Adrianichthyidae</taxon>
        <taxon>Oryziinae</taxon>
        <taxon>Oryzias</taxon>
    </lineage>
</organism>
<evidence type="ECO:0000313" key="1">
    <source>
        <dbReference type="EMBL" id="RVE56140.1"/>
    </source>
</evidence>
<dbReference type="Proteomes" id="UP000283210">
    <property type="component" value="Chromosome 24"/>
</dbReference>
<evidence type="ECO:0000313" key="2">
    <source>
        <dbReference type="Proteomes" id="UP000283210"/>
    </source>
</evidence>